<dbReference type="PANTHER" id="PTHR42810:SF2">
    <property type="entry name" value="PURINE PERMEASE C1399.01C-RELATED"/>
    <property type="match status" value="1"/>
</dbReference>
<gene>
    <name evidence="8" type="ORF">GCM10010885_10870</name>
</gene>
<sequence length="466" mass="47757">MSHSTRDVSPSSAAFASTIPADTADAPHLSVGVEDRLPPWRTLLHGIQHVLVSNCWLDPVFVAAMIGLPAAIASNMVNAIFIAAGIVTLTQATRLARLPIVQGPSAAFDALMIAAGKANNLAAAAGGILVSGAIIFLLAVAGVIHRLRRLFTPVVSGSVITVVGLALSGFTLSEFLGGSPGTPGFLSAQTLAMSVPTALVVLLLSLFGRGAWRSYAFLIALVAGDVIGALLGRTHFNAVAGKGWLGLPRVFPYGWPQWHWATFVTFFIAYIVAVIEALGVYQAAAEMTGVDLDARRIRNGFAGEAVGSLLSTAIGGFPTTAYAQNVGLLRITGVGSRHPVVVAGVLFLILGLVPKVGAVLAATPDPVVGGVFLPAAASLVYSGISILLRMERTEVNYTIAGLSILLAVALPQSVAGMSGAAAQLLSNSVLVGAVTAIGLQVLLVYVPRALGWRGGKGGASRVAARG</sequence>
<feature type="transmembrane region" description="Helical" evidence="7">
    <location>
        <begin position="215"/>
        <end position="238"/>
    </location>
</feature>
<feature type="transmembrane region" description="Helical" evidence="7">
    <location>
        <begin position="150"/>
        <end position="172"/>
    </location>
</feature>
<comment type="similarity">
    <text evidence="2">Belongs to the nucleobase:cation symporter-2 (NCS2) (TC 2.A.40) family.</text>
</comment>
<dbReference type="GO" id="GO:0005886">
    <property type="term" value="C:plasma membrane"/>
    <property type="evidence" value="ECO:0007669"/>
    <property type="project" value="TreeGrafter"/>
</dbReference>
<accession>A0A917NJZ8</accession>
<dbReference type="RefSeq" id="WP_188881641.1">
    <property type="nucleotide sequence ID" value="NZ_BMOY01000013.1"/>
</dbReference>
<evidence type="ECO:0000256" key="3">
    <source>
        <dbReference type="ARBA" id="ARBA00022448"/>
    </source>
</evidence>
<keyword evidence="5 7" id="KW-1133">Transmembrane helix</keyword>
<dbReference type="Pfam" id="PF00860">
    <property type="entry name" value="Xan_ur_permease"/>
    <property type="match status" value="1"/>
</dbReference>
<evidence type="ECO:0000256" key="4">
    <source>
        <dbReference type="ARBA" id="ARBA00022692"/>
    </source>
</evidence>
<feature type="transmembrane region" description="Helical" evidence="7">
    <location>
        <begin position="60"/>
        <end position="83"/>
    </location>
</feature>
<dbReference type="AlphaFoldDB" id="A0A917NJZ8"/>
<feature type="transmembrane region" description="Helical" evidence="7">
    <location>
        <begin position="95"/>
        <end position="115"/>
    </location>
</feature>
<keyword evidence="3" id="KW-0813">Transport</keyword>
<evidence type="ECO:0000256" key="6">
    <source>
        <dbReference type="ARBA" id="ARBA00023136"/>
    </source>
</evidence>
<dbReference type="NCBIfam" id="NF037981">
    <property type="entry name" value="NCS2_1"/>
    <property type="match status" value="1"/>
</dbReference>
<evidence type="ECO:0000313" key="9">
    <source>
        <dbReference type="Proteomes" id="UP000637695"/>
    </source>
</evidence>
<evidence type="ECO:0000313" key="8">
    <source>
        <dbReference type="EMBL" id="GGJ03455.1"/>
    </source>
</evidence>
<dbReference type="PANTHER" id="PTHR42810">
    <property type="entry name" value="PURINE PERMEASE C1399.01C-RELATED"/>
    <property type="match status" value="1"/>
</dbReference>
<evidence type="ECO:0000256" key="1">
    <source>
        <dbReference type="ARBA" id="ARBA00004141"/>
    </source>
</evidence>
<reference evidence="8" key="1">
    <citation type="journal article" date="2014" name="Int. J. Syst. Evol. Microbiol.">
        <title>Complete genome sequence of Corynebacterium casei LMG S-19264T (=DSM 44701T), isolated from a smear-ripened cheese.</title>
        <authorList>
            <consortium name="US DOE Joint Genome Institute (JGI-PGF)"/>
            <person name="Walter F."/>
            <person name="Albersmeier A."/>
            <person name="Kalinowski J."/>
            <person name="Ruckert C."/>
        </authorList>
    </citation>
    <scope>NUCLEOTIDE SEQUENCE</scope>
    <source>
        <strain evidence="8">JCM 18487</strain>
    </source>
</reference>
<comment type="caution">
    <text evidence="8">The sequence shown here is derived from an EMBL/GenBank/DDBJ whole genome shotgun (WGS) entry which is preliminary data.</text>
</comment>
<dbReference type="EMBL" id="BMOY01000013">
    <property type="protein sequence ID" value="GGJ03455.1"/>
    <property type="molecule type" value="Genomic_DNA"/>
</dbReference>
<evidence type="ECO:0000256" key="5">
    <source>
        <dbReference type="ARBA" id="ARBA00022989"/>
    </source>
</evidence>
<feature type="transmembrane region" description="Helical" evidence="7">
    <location>
        <begin position="121"/>
        <end position="143"/>
    </location>
</feature>
<dbReference type="GO" id="GO:0042907">
    <property type="term" value="F:xanthine transmembrane transporter activity"/>
    <property type="evidence" value="ECO:0007669"/>
    <property type="project" value="TreeGrafter"/>
</dbReference>
<proteinExistence type="inferred from homology"/>
<evidence type="ECO:0000256" key="2">
    <source>
        <dbReference type="ARBA" id="ARBA00008821"/>
    </source>
</evidence>
<feature type="transmembrane region" description="Helical" evidence="7">
    <location>
        <begin position="367"/>
        <end position="388"/>
    </location>
</feature>
<keyword evidence="9" id="KW-1185">Reference proteome</keyword>
<dbReference type="Proteomes" id="UP000637695">
    <property type="component" value="Unassembled WGS sequence"/>
</dbReference>
<evidence type="ECO:0000256" key="7">
    <source>
        <dbReference type="SAM" id="Phobius"/>
    </source>
</evidence>
<keyword evidence="4 7" id="KW-0812">Transmembrane</keyword>
<feature type="transmembrane region" description="Helical" evidence="7">
    <location>
        <begin position="258"/>
        <end position="281"/>
    </location>
</feature>
<reference evidence="8" key="2">
    <citation type="submission" date="2020-09" db="EMBL/GenBank/DDBJ databases">
        <authorList>
            <person name="Sun Q."/>
            <person name="Ohkuma M."/>
        </authorList>
    </citation>
    <scope>NUCLEOTIDE SEQUENCE</scope>
    <source>
        <strain evidence="8">JCM 18487</strain>
    </source>
</reference>
<protein>
    <submittedName>
        <fullName evidence="8">Uracil permease</fullName>
    </submittedName>
</protein>
<feature type="transmembrane region" description="Helical" evidence="7">
    <location>
        <begin position="340"/>
        <end position="361"/>
    </location>
</feature>
<comment type="subcellular location">
    <subcellularLocation>
        <location evidence="1">Membrane</location>
        <topology evidence="1">Multi-pass membrane protein</topology>
    </subcellularLocation>
</comment>
<dbReference type="InterPro" id="IPR006043">
    <property type="entry name" value="NCS2"/>
</dbReference>
<name>A0A917NJZ8_9BACL</name>
<feature type="transmembrane region" description="Helical" evidence="7">
    <location>
        <begin position="395"/>
        <end position="414"/>
    </location>
</feature>
<feature type="transmembrane region" description="Helical" evidence="7">
    <location>
        <begin position="420"/>
        <end position="446"/>
    </location>
</feature>
<feature type="transmembrane region" description="Helical" evidence="7">
    <location>
        <begin position="184"/>
        <end position="208"/>
    </location>
</feature>
<keyword evidence="6 7" id="KW-0472">Membrane</keyword>
<organism evidence="8 9">
    <name type="scientific">Alicyclobacillus cellulosilyticus</name>
    <dbReference type="NCBI Taxonomy" id="1003997"/>
    <lineage>
        <taxon>Bacteria</taxon>
        <taxon>Bacillati</taxon>
        <taxon>Bacillota</taxon>
        <taxon>Bacilli</taxon>
        <taxon>Bacillales</taxon>
        <taxon>Alicyclobacillaceae</taxon>
        <taxon>Alicyclobacillus</taxon>
    </lineage>
</organism>